<gene>
    <name evidence="2" type="ORF">LCGC14_0977480</name>
</gene>
<accession>A0A0F9NW53</accession>
<dbReference type="InterPro" id="IPR001932">
    <property type="entry name" value="PPM-type_phosphatase-like_dom"/>
</dbReference>
<sequence length="269" mass="30371">MRIDTDLWSVSSATKIGHHHLYKGANCQDAAEFFATDEIICGIGCDGCGEGHYSEVGARMLCNFSLFEVARLHRLNFSPREIVKILFGNITKFIDIQVYLTCQTETPQHIAYYIKHHWLATIVGFILTKDCAGMIFWCGDGAYAFSGPGFADFCEIDQNNTPNYIAYHCLRNPTEVGVDIEVIPSAFETVDTSTSGNDNHIMIASDGFNNHNEQKLNLSRQKYPDLTPHLDGQQWGKKGHFGLKKWMNSRSDRGYFDDDCFIITAERKC</sequence>
<evidence type="ECO:0000313" key="2">
    <source>
        <dbReference type="EMBL" id="KKN16292.1"/>
    </source>
</evidence>
<protein>
    <recommendedName>
        <fullName evidence="1">PPM-type phosphatase domain-containing protein</fullName>
    </recommendedName>
</protein>
<dbReference type="EMBL" id="LAZR01003628">
    <property type="protein sequence ID" value="KKN16292.1"/>
    <property type="molecule type" value="Genomic_DNA"/>
</dbReference>
<proteinExistence type="predicted"/>
<dbReference type="Pfam" id="PF13672">
    <property type="entry name" value="PP2C_2"/>
    <property type="match status" value="1"/>
</dbReference>
<evidence type="ECO:0000259" key="1">
    <source>
        <dbReference type="Pfam" id="PF13672"/>
    </source>
</evidence>
<comment type="caution">
    <text evidence="2">The sequence shown here is derived from an EMBL/GenBank/DDBJ whole genome shotgun (WGS) entry which is preliminary data.</text>
</comment>
<feature type="domain" description="PPM-type phosphatase" evidence="1">
    <location>
        <begin position="16"/>
        <end position="212"/>
    </location>
</feature>
<organism evidence="2">
    <name type="scientific">marine sediment metagenome</name>
    <dbReference type="NCBI Taxonomy" id="412755"/>
    <lineage>
        <taxon>unclassified sequences</taxon>
        <taxon>metagenomes</taxon>
        <taxon>ecological metagenomes</taxon>
    </lineage>
</organism>
<dbReference type="InterPro" id="IPR036457">
    <property type="entry name" value="PPM-type-like_dom_sf"/>
</dbReference>
<dbReference type="SUPFAM" id="SSF81606">
    <property type="entry name" value="PP2C-like"/>
    <property type="match status" value="1"/>
</dbReference>
<name>A0A0F9NW53_9ZZZZ</name>
<dbReference type="AlphaFoldDB" id="A0A0F9NW53"/>
<reference evidence="2" key="1">
    <citation type="journal article" date="2015" name="Nature">
        <title>Complex archaea that bridge the gap between prokaryotes and eukaryotes.</title>
        <authorList>
            <person name="Spang A."/>
            <person name="Saw J.H."/>
            <person name="Jorgensen S.L."/>
            <person name="Zaremba-Niedzwiedzka K."/>
            <person name="Martijn J."/>
            <person name="Lind A.E."/>
            <person name="van Eijk R."/>
            <person name="Schleper C."/>
            <person name="Guy L."/>
            <person name="Ettema T.J."/>
        </authorList>
    </citation>
    <scope>NUCLEOTIDE SEQUENCE</scope>
</reference>